<reference evidence="2 3" key="2">
    <citation type="journal article" date="2010" name="Nucleic Acids Res.">
        <title>BeetleBase in 2010: revisions to provide comprehensive genomic information for Tribolium castaneum.</title>
        <authorList>
            <person name="Kim H.S."/>
            <person name="Murphy T."/>
            <person name="Xia J."/>
            <person name="Caragea D."/>
            <person name="Park Y."/>
            <person name="Beeman R.W."/>
            <person name="Lorenzen M.D."/>
            <person name="Butcher S."/>
            <person name="Manak J.R."/>
            <person name="Brown S.J."/>
        </authorList>
    </citation>
    <scope>NUCLEOTIDE SEQUENCE [LARGE SCALE GENOMIC DNA]</scope>
    <source>
        <strain evidence="2 3">Georgia GA2</strain>
    </source>
</reference>
<dbReference type="PhylomeDB" id="D7EI95"/>
<protein>
    <recommendedName>
        <fullName evidence="1">Reverse transcriptase domain-containing protein</fullName>
    </recommendedName>
</protein>
<evidence type="ECO:0000313" key="3">
    <source>
        <dbReference type="Proteomes" id="UP000007266"/>
    </source>
</evidence>
<dbReference type="PROSITE" id="PS50878">
    <property type="entry name" value="RT_POL"/>
    <property type="match status" value="1"/>
</dbReference>
<evidence type="ECO:0000259" key="1">
    <source>
        <dbReference type="PROSITE" id="PS50878"/>
    </source>
</evidence>
<dbReference type="InParanoid" id="D7EI95"/>
<organism evidence="2 3">
    <name type="scientific">Tribolium castaneum</name>
    <name type="common">Red flour beetle</name>
    <dbReference type="NCBI Taxonomy" id="7070"/>
    <lineage>
        <taxon>Eukaryota</taxon>
        <taxon>Metazoa</taxon>
        <taxon>Ecdysozoa</taxon>
        <taxon>Arthropoda</taxon>
        <taxon>Hexapoda</taxon>
        <taxon>Insecta</taxon>
        <taxon>Pterygota</taxon>
        <taxon>Neoptera</taxon>
        <taxon>Endopterygota</taxon>
        <taxon>Coleoptera</taxon>
        <taxon>Polyphaga</taxon>
        <taxon>Cucujiformia</taxon>
        <taxon>Tenebrionidae</taxon>
        <taxon>Tenebrionidae incertae sedis</taxon>
        <taxon>Tribolium</taxon>
    </lineage>
</organism>
<feature type="domain" description="Reverse transcriptase" evidence="1">
    <location>
        <begin position="1"/>
        <end position="246"/>
    </location>
</feature>
<dbReference type="Proteomes" id="UP000007266">
    <property type="component" value="Unassembled WGS sequence"/>
</dbReference>
<dbReference type="eggNOG" id="ENOG502QTNN">
    <property type="taxonomic scope" value="Eukaryota"/>
</dbReference>
<dbReference type="EMBL" id="KQ972669">
    <property type="protein sequence ID" value="EFA11664.1"/>
    <property type="molecule type" value="Genomic_DNA"/>
</dbReference>
<gene>
    <name evidence="2" type="primary">GLEAN_08528</name>
    <name evidence="2" type="ORF">TcasGA2_TC008528</name>
</gene>
<keyword evidence="3" id="KW-1185">Reference proteome</keyword>
<dbReference type="PANTHER" id="PTHR21301:SF10">
    <property type="entry name" value="REVERSE TRANSCRIPTASE DOMAIN-CONTAINING PROTEIN"/>
    <property type="match status" value="1"/>
</dbReference>
<dbReference type="AlphaFoldDB" id="D7EI95"/>
<accession>D7EI95</accession>
<dbReference type="HOGENOM" id="CLU_020295_3_0_1"/>
<dbReference type="PANTHER" id="PTHR21301">
    <property type="entry name" value="REVERSE TRANSCRIPTASE"/>
    <property type="match status" value="1"/>
</dbReference>
<dbReference type="InterPro" id="IPR000477">
    <property type="entry name" value="RT_dom"/>
</dbReference>
<evidence type="ECO:0000313" key="2">
    <source>
        <dbReference type="EMBL" id="EFA11664.1"/>
    </source>
</evidence>
<reference evidence="2 3" key="1">
    <citation type="journal article" date="2008" name="Nature">
        <title>The genome of the model beetle and pest Tribolium castaneum.</title>
        <authorList>
            <consortium name="Tribolium Genome Sequencing Consortium"/>
            <person name="Richards S."/>
            <person name="Gibbs R.A."/>
            <person name="Weinstock G.M."/>
            <person name="Brown S.J."/>
            <person name="Denell R."/>
            <person name="Beeman R.W."/>
            <person name="Gibbs R."/>
            <person name="Beeman R.W."/>
            <person name="Brown S.J."/>
            <person name="Bucher G."/>
            <person name="Friedrich M."/>
            <person name="Grimmelikhuijzen C.J."/>
            <person name="Klingler M."/>
            <person name="Lorenzen M."/>
            <person name="Richards S."/>
            <person name="Roth S."/>
            <person name="Schroder R."/>
            <person name="Tautz D."/>
            <person name="Zdobnov E.M."/>
            <person name="Muzny D."/>
            <person name="Gibbs R.A."/>
            <person name="Weinstock G.M."/>
            <person name="Attaway T."/>
            <person name="Bell S."/>
            <person name="Buhay C.J."/>
            <person name="Chandrabose M.N."/>
            <person name="Chavez D."/>
            <person name="Clerk-Blankenburg K.P."/>
            <person name="Cree A."/>
            <person name="Dao M."/>
            <person name="Davis C."/>
            <person name="Chacko J."/>
            <person name="Dinh H."/>
            <person name="Dugan-Rocha S."/>
            <person name="Fowler G."/>
            <person name="Garner T.T."/>
            <person name="Garnes J."/>
            <person name="Gnirke A."/>
            <person name="Hawes A."/>
            <person name="Hernandez J."/>
            <person name="Hines S."/>
            <person name="Holder M."/>
            <person name="Hume J."/>
            <person name="Jhangiani S.N."/>
            <person name="Joshi V."/>
            <person name="Khan Z.M."/>
            <person name="Jackson L."/>
            <person name="Kovar C."/>
            <person name="Kowis A."/>
            <person name="Lee S."/>
            <person name="Lewis L.R."/>
            <person name="Margolis J."/>
            <person name="Morgan M."/>
            <person name="Nazareth L.V."/>
            <person name="Nguyen N."/>
            <person name="Okwuonu G."/>
            <person name="Parker D."/>
            <person name="Richards S."/>
            <person name="Ruiz S.J."/>
            <person name="Santibanez J."/>
            <person name="Savard J."/>
            <person name="Scherer S.E."/>
            <person name="Schneider B."/>
            <person name="Sodergren E."/>
            <person name="Tautz D."/>
            <person name="Vattahil S."/>
            <person name="Villasana D."/>
            <person name="White C.S."/>
            <person name="Wright R."/>
            <person name="Park Y."/>
            <person name="Beeman R.W."/>
            <person name="Lord J."/>
            <person name="Oppert B."/>
            <person name="Lorenzen M."/>
            <person name="Brown S."/>
            <person name="Wang L."/>
            <person name="Savard J."/>
            <person name="Tautz D."/>
            <person name="Richards S."/>
            <person name="Weinstock G."/>
            <person name="Gibbs R.A."/>
            <person name="Liu Y."/>
            <person name="Worley K."/>
            <person name="Weinstock G."/>
            <person name="Elsik C.G."/>
            <person name="Reese J.T."/>
            <person name="Elhaik E."/>
            <person name="Landan G."/>
            <person name="Graur D."/>
            <person name="Arensburger P."/>
            <person name="Atkinson P."/>
            <person name="Beeman R.W."/>
            <person name="Beidler J."/>
            <person name="Brown S.J."/>
            <person name="Demuth J.P."/>
            <person name="Drury D.W."/>
            <person name="Du Y.Z."/>
            <person name="Fujiwara H."/>
            <person name="Lorenzen M."/>
            <person name="Maselli V."/>
            <person name="Osanai M."/>
            <person name="Park Y."/>
            <person name="Robertson H.M."/>
            <person name="Tu Z."/>
            <person name="Wang J.J."/>
            <person name="Wang S."/>
            <person name="Richards S."/>
            <person name="Song H."/>
            <person name="Zhang L."/>
            <person name="Sodergren E."/>
            <person name="Werner D."/>
            <person name="Stanke M."/>
            <person name="Morgenstern B."/>
            <person name="Solovyev V."/>
            <person name="Kosarev P."/>
            <person name="Brown G."/>
            <person name="Chen H.C."/>
            <person name="Ermolaeva O."/>
            <person name="Hlavina W."/>
            <person name="Kapustin Y."/>
            <person name="Kiryutin B."/>
            <person name="Kitts P."/>
            <person name="Maglott D."/>
            <person name="Pruitt K."/>
            <person name="Sapojnikov V."/>
            <person name="Souvorov A."/>
            <person name="Mackey A.J."/>
            <person name="Waterhouse R.M."/>
            <person name="Wyder S."/>
            <person name="Zdobnov E.M."/>
            <person name="Zdobnov E.M."/>
            <person name="Wyder S."/>
            <person name="Kriventseva E.V."/>
            <person name="Kadowaki T."/>
            <person name="Bork P."/>
            <person name="Aranda M."/>
            <person name="Bao R."/>
            <person name="Beermann A."/>
            <person name="Berns N."/>
            <person name="Bolognesi R."/>
            <person name="Bonneton F."/>
            <person name="Bopp D."/>
            <person name="Brown S.J."/>
            <person name="Bucher G."/>
            <person name="Butts T."/>
            <person name="Chaumot A."/>
            <person name="Denell R.E."/>
            <person name="Ferrier D.E."/>
            <person name="Friedrich M."/>
            <person name="Gordon C.M."/>
            <person name="Jindra M."/>
            <person name="Klingler M."/>
            <person name="Lan Q."/>
            <person name="Lattorff H.M."/>
            <person name="Laudet V."/>
            <person name="von Levetsow C."/>
            <person name="Liu Z."/>
            <person name="Lutz R."/>
            <person name="Lynch J.A."/>
            <person name="da Fonseca R.N."/>
            <person name="Posnien N."/>
            <person name="Reuter R."/>
            <person name="Roth S."/>
            <person name="Savard J."/>
            <person name="Schinko J.B."/>
            <person name="Schmitt C."/>
            <person name="Schoppmeier M."/>
            <person name="Schroder R."/>
            <person name="Shippy T.D."/>
            <person name="Simonnet F."/>
            <person name="Marques-Souza H."/>
            <person name="Tautz D."/>
            <person name="Tomoyasu Y."/>
            <person name="Trauner J."/>
            <person name="Van der Zee M."/>
            <person name="Vervoort M."/>
            <person name="Wittkopp N."/>
            <person name="Wimmer E.A."/>
            <person name="Yang X."/>
            <person name="Jones A.K."/>
            <person name="Sattelle D.B."/>
            <person name="Ebert P.R."/>
            <person name="Nelson D."/>
            <person name="Scott J.G."/>
            <person name="Beeman R.W."/>
            <person name="Muthukrishnan S."/>
            <person name="Kramer K.J."/>
            <person name="Arakane Y."/>
            <person name="Beeman R.W."/>
            <person name="Zhu Q."/>
            <person name="Hogenkamp D."/>
            <person name="Dixit R."/>
            <person name="Oppert B."/>
            <person name="Jiang H."/>
            <person name="Zou Z."/>
            <person name="Marshall J."/>
            <person name="Elpidina E."/>
            <person name="Vinokurov K."/>
            <person name="Oppert C."/>
            <person name="Zou Z."/>
            <person name="Evans J."/>
            <person name="Lu Z."/>
            <person name="Zhao P."/>
            <person name="Sumathipala N."/>
            <person name="Altincicek B."/>
            <person name="Vilcinskas A."/>
            <person name="Williams M."/>
            <person name="Hultmark D."/>
            <person name="Hetru C."/>
            <person name="Jiang H."/>
            <person name="Grimmelikhuijzen C.J."/>
            <person name="Hauser F."/>
            <person name="Cazzamali G."/>
            <person name="Williamson M."/>
            <person name="Park Y."/>
            <person name="Li B."/>
            <person name="Tanaka Y."/>
            <person name="Predel R."/>
            <person name="Neupert S."/>
            <person name="Schachtner J."/>
            <person name="Verleyen P."/>
            <person name="Raible F."/>
            <person name="Bork P."/>
            <person name="Friedrich M."/>
            <person name="Walden K.K."/>
            <person name="Robertson H.M."/>
            <person name="Angeli S."/>
            <person name="Foret S."/>
            <person name="Bucher G."/>
            <person name="Schuetz S."/>
            <person name="Maleszka R."/>
            <person name="Wimmer E.A."/>
            <person name="Beeman R.W."/>
            <person name="Lorenzen M."/>
            <person name="Tomoyasu Y."/>
            <person name="Miller S.C."/>
            <person name="Grossmann D."/>
            <person name="Bucher G."/>
        </authorList>
    </citation>
    <scope>NUCLEOTIDE SEQUENCE [LARGE SCALE GENOMIC DNA]</scope>
    <source>
        <strain evidence="2 3">Georgia GA2</strain>
    </source>
</reference>
<dbReference type="CDD" id="cd10442">
    <property type="entry name" value="GIY-YIG_PLEs"/>
    <property type="match status" value="1"/>
</dbReference>
<dbReference type="Pfam" id="PF00078">
    <property type="entry name" value="RVT_1"/>
    <property type="match status" value="1"/>
</dbReference>
<name>D7EI95_TRICA</name>
<sequence>MYLYLTFRTILSTVLVSKLHVSIPIVPKLYCLPKIHKPGKSVRPIVSAIDATTSKVSKWLTDEFNNLPLQRPSCSVKNSLEFINKVKDITLHEDELLVSFDVSSLFPSVPIPQTLTYLKDLEQQVINEYIQFTELCMKQNIFQFSGKFFEQQEGTAMGNSLSPFLADLLMSRFEKNLENELEYFPRVWLRYVDDIFAIFDLSKCTIEEFIKILNNRFKSIKFTCEKEVDGMLPFLDTLVIKANYILEFDIYKKDTSILRYITADSHHCPQHKMASFNFLIHRLINFPLNNARFEKELKIIKDAARCNGFGTRTVDKIVRKVKYRYMIKQSTTFTNTPEKKNFITFPYTPSVTRDLSRIFKNLDLQVVYNSGTSLKSFLGSPKDKIGFLEKLWIYEINCKDCELKYIGQTRRSVNIRFKEHLAHLKFNRFEKSSVAQHIF</sequence>
<dbReference type="CDD" id="cd00304">
    <property type="entry name" value="RT_like"/>
    <property type="match status" value="1"/>
</dbReference>
<dbReference type="OMA" id="DITLHED"/>
<proteinExistence type="predicted"/>